<evidence type="ECO:0000313" key="3">
    <source>
        <dbReference type="Proteomes" id="UP000270927"/>
    </source>
</evidence>
<gene>
    <name evidence="2" type="ORF">EDM02_05640</name>
</gene>
<organism evidence="2 3">
    <name type="scientific">Candidatus Cardinium hertigii</name>
    <dbReference type="NCBI Taxonomy" id="247481"/>
    <lineage>
        <taxon>Bacteria</taxon>
        <taxon>Pseudomonadati</taxon>
        <taxon>Bacteroidota</taxon>
        <taxon>Cytophagia</taxon>
        <taxon>Cytophagales</taxon>
        <taxon>Amoebophilaceae</taxon>
        <taxon>Candidatus Cardinium</taxon>
    </lineage>
</organism>
<reference evidence="2 3" key="1">
    <citation type="submission" date="2018-09" db="EMBL/GenBank/DDBJ databases">
        <title>Comparative Genomics of Wolbachia-Cardinium Dual Endosymbiosis in a Plant-Parasitic Nematode.</title>
        <authorList>
            <person name="Brown A.M.V."/>
            <person name="Wasala S.K."/>
            <person name="Howe D.K."/>
            <person name="Peetz A.B."/>
            <person name="Zasada I.A."/>
            <person name="Denver D.R."/>
        </authorList>
    </citation>
    <scope>NUCLEOTIDE SEQUENCE [LARGE SCALE GENOMIC DNA]</scope>
    <source>
        <strain evidence="2 3">Pp_1</strain>
    </source>
</reference>
<evidence type="ECO:0008006" key="4">
    <source>
        <dbReference type="Google" id="ProtNLM"/>
    </source>
</evidence>
<dbReference type="Proteomes" id="UP000270927">
    <property type="component" value="Unassembled WGS sequence"/>
</dbReference>
<proteinExistence type="predicted"/>
<protein>
    <recommendedName>
        <fullName evidence="4">Lipoprotein</fullName>
    </recommendedName>
</protein>
<dbReference type="OrthoDB" id="9799878at2"/>
<feature type="region of interest" description="Disordered" evidence="1">
    <location>
        <begin position="33"/>
        <end position="62"/>
    </location>
</feature>
<accession>A0A3N2QB34</accession>
<evidence type="ECO:0000256" key="1">
    <source>
        <dbReference type="SAM" id="MobiDB-lite"/>
    </source>
</evidence>
<dbReference type="EMBL" id="RARA01000027">
    <property type="protein sequence ID" value="ROT47018.1"/>
    <property type="molecule type" value="Genomic_DNA"/>
</dbReference>
<comment type="caution">
    <text evidence="2">The sequence shown here is derived from an EMBL/GenBank/DDBJ whole genome shotgun (WGS) entry which is preliminary data.</text>
</comment>
<dbReference type="AlphaFoldDB" id="A0A3N2QB34"/>
<feature type="compositionally biased region" description="Low complexity" evidence="1">
    <location>
        <begin position="37"/>
        <end position="48"/>
    </location>
</feature>
<sequence length="464" mass="53551">MKNTNHLQKIGKPLLFYSALVLTGCEKKTGSLGMKDSSGAGLPSSSASQTGEKEMRTLNLQSDDIKKQHDALKEWRIRTQGDCNIAVDRFKLKVNKYTPTYKRRKIDTNQLHKFYVRNEYQDVINNTIQKIENNTAKCNEMSGLLEDIKHSLREFQNSQNQFKGILAQQKDKDEDIAFIKTWNDKFSRLLPIYIDQQIWAFQTFSKHIIDSFDKVINVSSQDNIRNFQSNIKALKEISEVTYSDIESINAVKSIIKLSKSASNVCMFILDNLFVENICDLCYKMNSSTEETDTKNTTKKFFAGLLELHDNMYSIFTRIPNTYNRVLDPWKGKFEKSVDTLNGILHDILETSILRNYSRLNEDKNKVTKLTNDIIKVLQEIKEHLETLHSGALDAYRNFYKEANEICGIIQKNYVVPEDVNNKLKDLQNKVSDYYDQNQNDISYNLDSSASEEVDIEELGNSVRP</sequence>
<evidence type="ECO:0000313" key="2">
    <source>
        <dbReference type="EMBL" id="ROT47018.1"/>
    </source>
</evidence>
<dbReference type="RefSeq" id="WP_123663723.1">
    <property type="nucleotide sequence ID" value="NZ_RARA01000027.1"/>
</dbReference>
<dbReference type="PROSITE" id="PS51257">
    <property type="entry name" value="PROKAR_LIPOPROTEIN"/>
    <property type="match status" value="1"/>
</dbReference>
<keyword evidence="3" id="KW-1185">Reference proteome</keyword>
<name>A0A3N2QB34_9BACT</name>